<evidence type="ECO:0000256" key="1">
    <source>
        <dbReference type="SAM" id="MobiDB-lite"/>
    </source>
</evidence>
<keyword evidence="3" id="KW-1185">Reference proteome</keyword>
<proteinExistence type="predicted"/>
<dbReference type="EMBL" id="LUGG01000043">
    <property type="protein sequence ID" value="OBZ65564.1"/>
    <property type="molecule type" value="Genomic_DNA"/>
</dbReference>
<evidence type="ECO:0000313" key="3">
    <source>
        <dbReference type="Proteomes" id="UP000092993"/>
    </source>
</evidence>
<dbReference type="Proteomes" id="UP000092993">
    <property type="component" value="Unassembled WGS sequence"/>
</dbReference>
<evidence type="ECO:0000313" key="2">
    <source>
        <dbReference type="EMBL" id="OBZ65564.1"/>
    </source>
</evidence>
<dbReference type="AlphaFoldDB" id="A0A1C7LRZ5"/>
<sequence length="123" mass="13369">MLCVVLKGRVIAVDVIIDSITLADERSCRLCVQYKDGIKNSMSIAGSDPSNVGTHERRQRGLHSGAGAPGTFSCSLSGLSMARLFPGEDEDHVGSLISFWRTHRRHYIQVAICMAWACDSCGN</sequence>
<accession>A0A1C7LRZ5</accession>
<reference evidence="2 3" key="1">
    <citation type="submission" date="2016-03" db="EMBL/GenBank/DDBJ databases">
        <title>Whole genome sequencing of Grifola frondosa 9006-11.</title>
        <authorList>
            <person name="Min B."/>
            <person name="Park H."/>
            <person name="Kim J.-G."/>
            <person name="Cho H."/>
            <person name="Oh Y.-L."/>
            <person name="Kong W.-S."/>
            <person name="Choi I.-G."/>
        </authorList>
    </citation>
    <scope>NUCLEOTIDE SEQUENCE [LARGE SCALE GENOMIC DNA]</scope>
    <source>
        <strain evidence="2 3">9006-11</strain>
    </source>
</reference>
<feature type="region of interest" description="Disordered" evidence="1">
    <location>
        <begin position="45"/>
        <end position="66"/>
    </location>
</feature>
<gene>
    <name evidence="2" type="ORF">A0H81_14430</name>
</gene>
<name>A0A1C7LRZ5_GRIFR</name>
<protein>
    <submittedName>
        <fullName evidence="2">Uncharacterized protein</fullName>
    </submittedName>
</protein>
<organism evidence="2 3">
    <name type="scientific">Grifola frondosa</name>
    <name type="common">Maitake</name>
    <name type="synonym">Polyporus frondosus</name>
    <dbReference type="NCBI Taxonomy" id="5627"/>
    <lineage>
        <taxon>Eukaryota</taxon>
        <taxon>Fungi</taxon>
        <taxon>Dikarya</taxon>
        <taxon>Basidiomycota</taxon>
        <taxon>Agaricomycotina</taxon>
        <taxon>Agaricomycetes</taxon>
        <taxon>Polyporales</taxon>
        <taxon>Grifolaceae</taxon>
        <taxon>Grifola</taxon>
    </lineage>
</organism>
<comment type="caution">
    <text evidence="2">The sequence shown here is derived from an EMBL/GenBank/DDBJ whole genome shotgun (WGS) entry which is preliminary data.</text>
</comment>